<feature type="signal peptide" evidence="2">
    <location>
        <begin position="1"/>
        <end position="21"/>
    </location>
</feature>
<dbReference type="GeneTree" id="ENSGT00530000063711"/>
<dbReference type="Ensembl" id="ENSHCOT00000015440.1">
    <property type="protein sequence ID" value="ENSHCOP00000009340.1"/>
    <property type="gene ID" value="ENSHCOG00000011745.1"/>
</dbReference>
<dbReference type="InterPro" id="IPR012677">
    <property type="entry name" value="Nucleotide-bd_a/b_plait_sf"/>
</dbReference>
<keyword evidence="2" id="KW-0732">Signal</keyword>
<dbReference type="InterPro" id="IPR001374">
    <property type="entry name" value="R3H_dom"/>
</dbReference>
<proteinExistence type="predicted"/>
<dbReference type="SUPFAM" id="SSF82708">
    <property type="entry name" value="R3H domain"/>
    <property type="match status" value="1"/>
</dbReference>
<dbReference type="Ensembl" id="ENSHCOT00000025773.1">
    <property type="protein sequence ID" value="ENSHCOP00000009343.1"/>
    <property type="gene ID" value="ENSHCOG00000011745.1"/>
</dbReference>
<dbReference type="Proteomes" id="UP000264820">
    <property type="component" value="Unplaced"/>
</dbReference>
<sequence>MGLFPLSWLNNIHFDFLATLAFPCYDGVYLPKEEHEFVHQALDELETYQKSSPKSVLLFPPLPSRLRYLIHKTVEELPELTTFSVGESWCRQVVVCPSELRGEAQEEDNDADCNSSLDEQPVRSPESQSSKSTRIRSSRRPDKALYTPRAARQSLQSQNSQVSQGVQESTCSAFITSLSNSCSSSEGKSSLVLKEESLPTAADGTADTLTEGKANLSVHQDDVTLSRLSEMSLQDDGNESATCDLTEEIKTHLREAVTFTVQHAYNDYSAYENVLITPEEFGHVIEIYDFPAVFKTDDLLDAFTEYSDGGMKITWVDNTHALGVFATQTAALHALSICHPLLKTRTLTEGSKKARGKAIRRAEFIQPVKERPKTDSAVARRMVARALGLNGRGRRRGRGRGQSF</sequence>
<protein>
    <submittedName>
        <fullName evidence="4">R3H domain and coiled-coil containing 1</fullName>
    </submittedName>
</protein>
<feature type="domain" description="R3H" evidence="3">
    <location>
        <begin position="35"/>
        <end position="99"/>
    </location>
</feature>
<keyword evidence="5" id="KW-1185">Reference proteome</keyword>
<reference evidence="4" key="1">
    <citation type="submission" date="2025-05" db="UniProtKB">
        <authorList>
            <consortium name="Ensembl"/>
        </authorList>
    </citation>
    <scope>IDENTIFICATION</scope>
</reference>
<dbReference type="PANTHER" id="PTHR21678">
    <property type="entry name" value="GROWTH INHIBITION AND DIFFERENTIATION RELATED PROTEIN 88"/>
    <property type="match status" value="1"/>
</dbReference>
<dbReference type="InterPro" id="IPR039884">
    <property type="entry name" value="R3HC1/R3HCL"/>
</dbReference>
<dbReference type="AlphaFoldDB" id="A0A3Q2XWN7"/>
<evidence type="ECO:0000259" key="3">
    <source>
        <dbReference type="PROSITE" id="PS51061"/>
    </source>
</evidence>
<dbReference type="Gene3D" id="3.30.70.330">
    <property type="match status" value="1"/>
</dbReference>
<feature type="compositionally biased region" description="Low complexity" evidence="1">
    <location>
        <begin position="153"/>
        <end position="163"/>
    </location>
</feature>
<name>A0A3Q2XWN7_HIPCM</name>
<dbReference type="Gene3D" id="3.30.1370.50">
    <property type="entry name" value="R3H-like domain"/>
    <property type="match status" value="1"/>
</dbReference>
<evidence type="ECO:0000313" key="4">
    <source>
        <dbReference type="Ensembl" id="ENSHCOP00000009340.1"/>
    </source>
</evidence>
<dbReference type="Pfam" id="PF01424">
    <property type="entry name" value="R3H"/>
    <property type="match status" value="1"/>
</dbReference>
<accession>A0A3Q2XWN7</accession>
<evidence type="ECO:0000256" key="1">
    <source>
        <dbReference type="SAM" id="MobiDB-lite"/>
    </source>
</evidence>
<feature type="region of interest" description="Disordered" evidence="1">
    <location>
        <begin position="104"/>
        <end position="163"/>
    </location>
</feature>
<feature type="chain" id="PRO_5045018660" evidence="2">
    <location>
        <begin position="22"/>
        <end position="404"/>
    </location>
</feature>
<dbReference type="PROSITE" id="PS51061">
    <property type="entry name" value="R3H"/>
    <property type="match status" value="1"/>
</dbReference>
<dbReference type="InterPro" id="IPR036867">
    <property type="entry name" value="R3H_dom_sf"/>
</dbReference>
<dbReference type="GO" id="GO:0003676">
    <property type="term" value="F:nucleic acid binding"/>
    <property type="evidence" value="ECO:0007669"/>
    <property type="project" value="UniProtKB-UniRule"/>
</dbReference>
<dbReference type="SMART" id="SM00393">
    <property type="entry name" value="R3H"/>
    <property type="match status" value="1"/>
</dbReference>
<dbReference type="InterPro" id="IPR035979">
    <property type="entry name" value="RBD_domain_sf"/>
</dbReference>
<evidence type="ECO:0000256" key="2">
    <source>
        <dbReference type="SAM" id="SignalP"/>
    </source>
</evidence>
<dbReference type="PANTHER" id="PTHR21678:SF6">
    <property type="entry name" value="R3H AND COILED-COIL DOMAIN-CONTAINING PROTEIN 1"/>
    <property type="match status" value="1"/>
</dbReference>
<evidence type="ECO:0000313" key="5">
    <source>
        <dbReference type="Proteomes" id="UP000264820"/>
    </source>
</evidence>
<dbReference type="SUPFAM" id="SSF54928">
    <property type="entry name" value="RNA-binding domain, RBD"/>
    <property type="match status" value="1"/>
</dbReference>
<dbReference type="OMA" id="TLAFPCY"/>
<dbReference type="STRING" id="109280.ENSHCOP00000009343"/>
<organism evidence="4 5">
    <name type="scientific">Hippocampus comes</name>
    <name type="common">Tiger tail seahorse</name>
    <dbReference type="NCBI Taxonomy" id="109280"/>
    <lineage>
        <taxon>Eukaryota</taxon>
        <taxon>Metazoa</taxon>
        <taxon>Chordata</taxon>
        <taxon>Craniata</taxon>
        <taxon>Vertebrata</taxon>
        <taxon>Euteleostomi</taxon>
        <taxon>Actinopterygii</taxon>
        <taxon>Neopterygii</taxon>
        <taxon>Teleostei</taxon>
        <taxon>Neoteleostei</taxon>
        <taxon>Acanthomorphata</taxon>
        <taxon>Syngnathiaria</taxon>
        <taxon>Syngnathiformes</taxon>
        <taxon>Syngnathoidei</taxon>
        <taxon>Syngnathidae</taxon>
        <taxon>Hippocampus</taxon>
    </lineage>
</organism>